<proteinExistence type="predicted"/>
<feature type="transmembrane region" description="Helical" evidence="1">
    <location>
        <begin position="24"/>
        <end position="41"/>
    </location>
</feature>
<protein>
    <submittedName>
        <fullName evidence="2">Uncharacterized protein</fullName>
    </submittedName>
</protein>
<keyword evidence="1" id="KW-0472">Membrane</keyword>
<feature type="transmembrane region" description="Helical" evidence="1">
    <location>
        <begin position="61"/>
        <end position="85"/>
    </location>
</feature>
<reference evidence="2" key="1">
    <citation type="journal article" date="2020" name="Nature">
        <title>Giant virus diversity and host interactions through global metagenomics.</title>
        <authorList>
            <person name="Schulz F."/>
            <person name="Roux S."/>
            <person name="Paez-Espino D."/>
            <person name="Jungbluth S."/>
            <person name="Walsh D.A."/>
            <person name="Denef V.J."/>
            <person name="McMahon K.D."/>
            <person name="Konstantinidis K.T."/>
            <person name="Eloe-Fadrosh E.A."/>
            <person name="Kyrpides N.C."/>
            <person name="Woyke T."/>
        </authorList>
    </citation>
    <scope>NUCLEOTIDE SEQUENCE</scope>
    <source>
        <strain evidence="2">GVMAG-M-3300023179-107</strain>
    </source>
</reference>
<organism evidence="2">
    <name type="scientific">viral metagenome</name>
    <dbReference type="NCBI Taxonomy" id="1070528"/>
    <lineage>
        <taxon>unclassified sequences</taxon>
        <taxon>metagenomes</taxon>
        <taxon>organismal metagenomes</taxon>
    </lineage>
</organism>
<evidence type="ECO:0000256" key="1">
    <source>
        <dbReference type="SAM" id="Phobius"/>
    </source>
</evidence>
<keyword evidence="1" id="KW-1133">Transmembrane helix</keyword>
<evidence type="ECO:0000313" key="2">
    <source>
        <dbReference type="EMBL" id="QHT22223.1"/>
    </source>
</evidence>
<dbReference type="EMBL" id="MN739708">
    <property type="protein sequence ID" value="QHT22223.1"/>
    <property type="molecule type" value="Genomic_DNA"/>
</dbReference>
<name>A0A6C0E105_9ZZZZ</name>
<accession>A0A6C0E105</accession>
<keyword evidence="1" id="KW-0812">Transmembrane</keyword>
<dbReference type="AlphaFoldDB" id="A0A6C0E105"/>
<sequence length="238" mass="26313">MEYVQTVDNRINAYLVKYMKKPTILRAVVQLFLILYAARLAPQLPPPVLNLFENQYFKLFIFSMILWTAQISPSTSLLIAVAFLVTMNYVNKKPLWEFLENVDAPIAPSKEIAVDASISVLKSQEQVTPVVGEIKQSNETIVVQPTIRPSENGSVVVNPTVVVAPAVVTSATGEKVIVKPEVTMIETQSTVPEAAPLEVQPAPSQQETSPVLEGCFPVRNYDMTKVSPFDKDDYFGAI</sequence>